<accession>G4U096</accession>
<comment type="caution">
    <text evidence="2">The sequence shown here is derived from an EMBL/GenBank/DDBJ whole genome shotgun (WGS) entry which is preliminary data.</text>
</comment>
<feature type="region of interest" description="Disordered" evidence="1">
    <location>
        <begin position="1"/>
        <end position="30"/>
    </location>
</feature>
<evidence type="ECO:0000256" key="1">
    <source>
        <dbReference type="SAM" id="MobiDB-lite"/>
    </source>
</evidence>
<dbReference type="Proteomes" id="UP000007148">
    <property type="component" value="Unassembled WGS sequence"/>
</dbReference>
<name>G4U096_SERID</name>
<evidence type="ECO:0000313" key="2">
    <source>
        <dbReference type="EMBL" id="CCA76989.1"/>
    </source>
</evidence>
<dbReference type="EMBL" id="CAFZ01001166">
    <property type="protein sequence ID" value="CCA76989.1"/>
    <property type="molecule type" value="Genomic_DNA"/>
</dbReference>
<proteinExistence type="predicted"/>
<dbReference type="HOGENOM" id="CLU_2868513_0_0_1"/>
<evidence type="ECO:0000313" key="3">
    <source>
        <dbReference type="Proteomes" id="UP000007148"/>
    </source>
</evidence>
<gene>
    <name evidence="2" type="ORF">PIIN_10974</name>
</gene>
<keyword evidence="3" id="KW-1185">Reference proteome</keyword>
<dbReference type="InParanoid" id="G4U096"/>
<sequence length="64" mass="7099">MSQEERVTGSFAAPTRRNLEPSDDENKNVPTHFTPEALWVFEHFSESTVNGVTNEASVNAYQGA</sequence>
<feature type="compositionally biased region" description="Basic and acidic residues" evidence="1">
    <location>
        <begin position="17"/>
        <end position="27"/>
    </location>
</feature>
<reference evidence="2 3" key="1">
    <citation type="journal article" date="2011" name="PLoS Pathog.">
        <title>Endophytic Life Strategies Decoded by Genome and Transcriptome Analyses of the Mutualistic Root Symbiont Piriformospora indica.</title>
        <authorList>
            <person name="Zuccaro A."/>
            <person name="Lahrmann U."/>
            <person name="Guldener U."/>
            <person name="Langen G."/>
            <person name="Pfiffi S."/>
            <person name="Biedenkopf D."/>
            <person name="Wong P."/>
            <person name="Samans B."/>
            <person name="Grimm C."/>
            <person name="Basiewicz M."/>
            <person name="Murat C."/>
            <person name="Martin F."/>
            <person name="Kogel K.H."/>
        </authorList>
    </citation>
    <scope>NUCLEOTIDE SEQUENCE [LARGE SCALE GENOMIC DNA]</scope>
    <source>
        <strain evidence="2 3">DSM 11827</strain>
    </source>
</reference>
<dbReference type="AlphaFoldDB" id="G4U096"/>
<organism evidence="2 3">
    <name type="scientific">Serendipita indica (strain DSM 11827)</name>
    <name type="common">Root endophyte fungus</name>
    <name type="synonym">Piriformospora indica</name>
    <dbReference type="NCBI Taxonomy" id="1109443"/>
    <lineage>
        <taxon>Eukaryota</taxon>
        <taxon>Fungi</taxon>
        <taxon>Dikarya</taxon>
        <taxon>Basidiomycota</taxon>
        <taxon>Agaricomycotina</taxon>
        <taxon>Agaricomycetes</taxon>
        <taxon>Sebacinales</taxon>
        <taxon>Serendipitaceae</taxon>
        <taxon>Serendipita</taxon>
    </lineage>
</organism>
<protein>
    <submittedName>
        <fullName evidence="2">Uncharacterized protein</fullName>
    </submittedName>
</protein>